<sequence>MGISLTKKTNTTSKASKFSKIIIWLMVFAMVGSMFISVLYSLFFNL</sequence>
<dbReference type="KEGG" id="jpo:G7058_10855"/>
<evidence type="ECO:0000313" key="2">
    <source>
        <dbReference type="EMBL" id="QIK52502.1"/>
    </source>
</evidence>
<keyword evidence="1" id="KW-0812">Transmembrane</keyword>
<gene>
    <name evidence="2" type="ORF">G7058_10855</name>
</gene>
<name>A0A6G7WJT6_9LACT</name>
<protein>
    <submittedName>
        <fullName evidence="2">DUF4044 domain-containing protein</fullName>
    </submittedName>
</protein>
<accession>A0A6G7WJT6</accession>
<keyword evidence="1" id="KW-0472">Membrane</keyword>
<reference evidence="2 3" key="1">
    <citation type="journal article" date="2017" name="Int. J. Syst. Evol. Microbiol.">
        <title>Jeotgalibaca porci sp. nov. and Jeotgalibaca arthritidis sp. nov., isolated from pigs, and emended description of the genus Jeotgalibaca.</title>
        <authorList>
            <person name="Zamora L."/>
            <person name="Perez-Sancho M."/>
            <person name="Dominguez L."/>
            <person name="Fernandez-Garayzabal J.F."/>
            <person name="Vela A.I."/>
        </authorList>
    </citation>
    <scope>NUCLEOTIDE SEQUENCE [LARGE SCALE GENOMIC DNA]</scope>
    <source>
        <strain evidence="2 3">CCUG 69148</strain>
    </source>
</reference>
<dbReference type="AlphaFoldDB" id="A0A6G7WJT6"/>
<keyword evidence="3" id="KW-1185">Reference proteome</keyword>
<evidence type="ECO:0000313" key="3">
    <source>
        <dbReference type="Proteomes" id="UP000501830"/>
    </source>
</evidence>
<organism evidence="2 3">
    <name type="scientific">Jeotgalibaca porci</name>
    <dbReference type="NCBI Taxonomy" id="1868793"/>
    <lineage>
        <taxon>Bacteria</taxon>
        <taxon>Bacillati</taxon>
        <taxon>Bacillota</taxon>
        <taxon>Bacilli</taxon>
        <taxon>Lactobacillales</taxon>
        <taxon>Carnobacteriaceae</taxon>
        <taxon>Jeotgalibaca</taxon>
    </lineage>
</organism>
<dbReference type="EMBL" id="CP049889">
    <property type="protein sequence ID" value="QIK52502.1"/>
    <property type="molecule type" value="Genomic_DNA"/>
</dbReference>
<proteinExistence type="predicted"/>
<dbReference type="Proteomes" id="UP000501830">
    <property type="component" value="Chromosome"/>
</dbReference>
<keyword evidence="1" id="KW-1133">Transmembrane helix</keyword>
<evidence type="ECO:0000256" key="1">
    <source>
        <dbReference type="SAM" id="Phobius"/>
    </source>
</evidence>
<feature type="transmembrane region" description="Helical" evidence="1">
    <location>
        <begin position="21"/>
        <end position="43"/>
    </location>
</feature>